<evidence type="ECO:0000313" key="2">
    <source>
        <dbReference type="EMBL" id="RAN35036.1"/>
    </source>
</evidence>
<dbReference type="GO" id="GO:0005198">
    <property type="term" value="F:structural molecule activity"/>
    <property type="evidence" value="ECO:0007669"/>
    <property type="project" value="InterPro"/>
</dbReference>
<dbReference type="GO" id="GO:0071973">
    <property type="term" value="P:bacterial-type flagellum-dependent cell motility"/>
    <property type="evidence" value="ECO:0007669"/>
    <property type="project" value="InterPro"/>
</dbReference>
<dbReference type="GO" id="GO:0009288">
    <property type="term" value="C:bacterial-type flagellum"/>
    <property type="evidence" value="ECO:0007669"/>
    <property type="project" value="InterPro"/>
</dbReference>
<dbReference type="RefSeq" id="WP_034824740.1">
    <property type="nucleotide sequence ID" value="NZ_AWFA01000007.1"/>
</dbReference>
<dbReference type="STRING" id="1280941.HY2_09200"/>
<dbReference type="GO" id="GO:0003774">
    <property type="term" value="F:cytoskeletal motor activity"/>
    <property type="evidence" value="ECO:0007669"/>
    <property type="project" value="InterPro"/>
</dbReference>
<comment type="caution">
    <text evidence="2">The sequence shown here is derived from an EMBL/GenBank/DDBJ whole genome shotgun (WGS) entry which is preliminary data.</text>
</comment>
<name>A0A062U1P4_9PROT</name>
<reference evidence="2 3" key="1">
    <citation type="submission" date="2013-04" db="EMBL/GenBank/DDBJ databases">
        <title>Hyphomonas sp. T24B3 Genome Sequencing.</title>
        <authorList>
            <person name="Lai Q."/>
            <person name="Shao Z."/>
        </authorList>
    </citation>
    <scope>NUCLEOTIDE SEQUENCE [LARGE SCALE GENOMIC DNA]</scope>
    <source>
        <strain evidence="2 3">T24B3</strain>
    </source>
</reference>
<proteinExistence type="predicted"/>
<dbReference type="Pfam" id="PF02049">
    <property type="entry name" value="FliE"/>
    <property type="match status" value="1"/>
</dbReference>
<dbReference type="OrthoDB" id="9812413at2"/>
<accession>A0A062U1P4</accession>
<organism evidence="2 3">
    <name type="scientific">Hyphomonas pacifica</name>
    <dbReference type="NCBI Taxonomy" id="1280941"/>
    <lineage>
        <taxon>Bacteria</taxon>
        <taxon>Pseudomonadati</taxon>
        <taxon>Pseudomonadota</taxon>
        <taxon>Alphaproteobacteria</taxon>
        <taxon>Hyphomonadales</taxon>
        <taxon>Hyphomonadaceae</taxon>
        <taxon>Hyphomonas</taxon>
    </lineage>
</organism>
<dbReference type="eggNOG" id="COG1677">
    <property type="taxonomic scope" value="Bacteria"/>
</dbReference>
<evidence type="ECO:0000256" key="1">
    <source>
        <dbReference type="ARBA" id="ARBA00023143"/>
    </source>
</evidence>
<dbReference type="Proteomes" id="UP000249123">
    <property type="component" value="Unassembled WGS sequence"/>
</dbReference>
<dbReference type="InterPro" id="IPR001624">
    <property type="entry name" value="FliE"/>
</dbReference>
<keyword evidence="3" id="KW-1185">Reference proteome</keyword>
<dbReference type="EMBL" id="AWFB01000007">
    <property type="protein sequence ID" value="RAN35036.1"/>
    <property type="molecule type" value="Genomic_DNA"/>
</dbReference>
<evidence type="ECO:0000313" key="3">
    <source>
        <dbReference type="Proteomes" id="UP000249123"/>
    </source>
</evidence>
<keyword evidence="1" id="KW-0975">Bacterial flagellum</keyword>
<protein>
    <submittedName>
        <fullName evidence="2">Uncharacterized protein</fullName>
    </submittedName>
</protein>
<sequence>MSNVSFSAYAALGSVKPGAGAEALAKETAGKSGIADGFSTFKAALQEAEQAAMQTAVSGADPHAMVEALAQAELVLDAAVTVRDKVVEAYQELLRMPV</sequence>
<dbReference type="AlphaFoldDB" id="A0A062U1P4"/>
<gene>
    <name evidence="2" type="ORF">HY3_09330</name>
</gene>